<name>A0A158ERN4_9BURK</name>
<keyword evidence="1 2" id="KW-0732">Signal</keyword>
<dbReference type="Pfam" id="PF00419">
    <property type="entry name" value="Fimbrial"/>
    <property type="match status" value="1"/>
</dbReference>
<protein>
    <submittedName>
        <fullName evidence="4">Fimbrial protein</fullName>
    </submittedName>
</protein>
<evidence type="ECO:0000313" key="5">
    <source>
        <dbReference type="Proteomes" id="UP000054717"/>
    </source>
</evidence>
<organism evidence="4 5">
    <name type="scientific">Caballeronia telluris</name>
    <dbReference type="NCBI Taxonomy" id="326475"/>
    <lineage>
        <taxon>Bacteria</taxon>
        <taxon>Pseudomonadati</taxon>
        <taxon>Pseudomonadota</taxon>
        <taxon>Betaproteobacteria</taxon>
        <taxon>Burkholderiales</taxon>
        <taxon>Burkholderiaceae</taxon>
        <taxon>Caballeronia</taxon>
    </lineage>
</organism>
<evidence type="ECO:0000256" key="2">
    <source>
        <dbReference type="SAM" id="SignalP"/>
    </source>
</evidence>
<evidence type="ECO:0000313" key="4">
    <source>
        <dbReference type="EMBL" id="SAL10205.1"/>
    </source>
</evidence>
<accession>A0A158ERN4</accession>
<keyword evidence="5" id="KW-1185">Reference proteome</keyword>
<dbReference type="PANTHER" id="PTHR33420">
    <property type="entry name" value="FIMBRIAL SUBUNIT ELFA-RELATED"/>
    <property type="match status" value="1"/>
</dbReference>
<dbReference type="InterPro" id="IPR050263">
    <property type="entry name" value="Bact_Fimbrial_Adh_Pro"/>
</dbReference>
<feature type="chain" id="PRO_5011110613" evidence="2">
    <location>
        <begin position="40"/>
        <end position="334"/>
    </location>
</feature>
<dbReference type="InterPro" id="IPR000259">
    <property type="entry name" value="Adhesion_dom_fimbrial"/>
</dbReference>
<feature type="signal peptide" evidence="2">
    <location>
        <begin position="1"/>
        <end position="39"/>
    </location>
</feature>
<feature type="domain" description="Fimbrial-type adhesion" evidence="3">
    <location>
        <begin position="196"/>
        <end position="334"/>
    </location>
</feature>
<dbReference type="SUPFAM" id="SSF49401">
    <property type="entry name" value="Bacterial adhesins"/>
    <property type="match status" value="1"/>
</dbReference>
<dbReference type="Proteomes" id="UP000054717">
    <property type="component" value="Unassembled WGS sequence"/>
</dbReference>
<gene>
    <name evidence="4" type="ORF">AWB66_00173</name>
</gene>
<evidence type="ECO:0000256" key="1">
    <source>
        <dbReference type="ARBA" id="ARBA00022729"/>
    </source>
</evidence>
<evidence type="ECO:0000259" key="3">
    <source>
        <dbReference type="Pfam" id="PF00419"/>
    </source>
</evidence>
<proteinExistence type="predicted"/>
<dbReference type="Gene3D" id="2.60.40.1090">
    <property type="entry name" value="Fimbrial-type adhesion domain"/>
    <property type="match status" value="1"/>
</dbReference>
<dbReference type="InterPro" id="IPR036937">
    <property type="entry name" value="Adhesion_dom_fimbrial_sf"/>
</dbReference>
<dbReference type="EMBL" id="FCNZ02000001">
    <property type="protein sequence ID" value="SAL10205.1"/>
    <property type="molecule type" value="Genomic_DNA"/>
</dbReference>
<dbReference type="GO" id="GO:0043709">
    <property type="term" value="P:cell adhesion involved in single-species biofilm formation"/>
    <property type="evidence" value="ECO:0007669"/>
    <property type="project" value="TreeGrafter"/>
</dbReference>
<sequence>MSYLGIKMKTSVRLNFIRALLRALTVLAIVFAWSTAARADCATPNLNFPFTYGSIAVPADLAVGGIIPGTTRSFRVTGRCTASNLFNKAIVACPTNGSTAVPGLQGVFTTNVAGIGMRMRNSSGTPLDNSDGCQALGTLGMTDGAGNFDMTGTFELVKTGTVSTGTLSSANSYKTGVLSTGVVLNNGTSYLYIPDGTAVRAVTCTVTAATASQTVSMRTANSAALSTTGAVAGKTPFAINLTCQSGVKVNVSFSSVSGSSGVASVVGSTGTATGIGIQLLDASDTPIVLDQSHTVVNSTSGSTTVPFSAQYYRLGSGVVAGTVRAAATYTMSYQ</sequence>
<dbReference type="RefSeq" id="WP_087628371.1">
    <property type="nucleotide sequence ID" value="NZ_FCNZ02000001.1"/>
</dbReference>
<dbReference type="AlphaFoldDB" id="A0A158ERN4"/>
<dbReference type="Gene3D" id="2.60.40.3310">
    <property type="match status" value="1"/>
</dbReference>
<reference evidence="4" key="1">
    <citation type="submission" date="2016-01" db="EMBL/GenBank/DDBJ databases">
        <authorList>
            <person name="Peeters Charlotte."/>
        </authorList>
    </citation>
    <scope>NUCLEOTIDE SEQUENCE</scope>
    <source>
        <strain evidence="4">LMG 22936</strain>
    </source>
</reference>
<dbReference type="STRING" id="326475.AWB66_00173"/>
<dbReference type="InterPro" id="IPR008966">
    <property type="entry name" value="Adhesion_dom_sf"/>
</dbReference>
<dbReference type="GO" id="GO:0009289">
    <property type="term" value="C:pilus"/>
    <property type="evidence" value="ECO:0007669"/>
    <property type="project" value="InterPro"/>
</dbReference>
<comment type="caution">
    <text evidence="4">The sequence shown here is derived from an EMBL/GenBank/DDBJ whole genome shotgun (WGS) entry which is preliminary data.</text>
</comment>
<dbReference type="PANTHER" id="PTHR33420:SF3">
    <property type="entry name" value="FIMBRIAL SUBUNIT ELFA"/>
    <property type="match status" value="1"/>
</dbReference>